<dbReference type="AlphaFoldDB" id="A0A1I3I5D0"/>
<dbReference type="GO" id="GO:0035888">
    <property type="term" value="F:isoguanine deaminase activity"/>
    <property type="evidence" value="ECO:0007669"/>
    <property type="project" value="TreeGrafter"/>
</dbReference>
<reference evidence="3" key="1">
    <citation type="submission" date="2016-10" db="EMBL/GenBank/DDBJ databases">
        <authorList>
            <person name="Varghese N."/>
            <person name="Submissions S."/>
        </authorList>
    </citation>
    <scope>NUCLEOTIDE SEQUENCE [LARGE SCALE GENOMIC DNA]</scope>
    <source>
        <strain evidence="3">DSM 21857</strain>
    </source>
</reference>
<sequence length="426" mass="46263">MPNQMRSGWYVGARVPVELVEGLALRDIDATQGLALADFGVTQDGLITAEQADGPVVDLDGRLVLPTFTDSHVHLDKAFIVRRTGLPQGCLLDAVRLSGADAANWTEADLEMRMTRALERAFANGTAAMRTHLDTPDMPCDSASWRTFDRIRARWAGRVELQAVALMALDRVEHAEFAERCRQIAGFRGILGAFIVPGSATPERLDALFAHATRAGLDVDFHVDETLDPAANAIELICDSVLRTGFSGAVMAGHCCSLSSKADADRDRIVGKIAAAGVHIVSLPHSNLFLQDRSAGATPRRRGITQVRELRAAGAKVHFASDNVQDPFYPYGDFDMVDVLRSAIRTAHLDVDLGAWATIQLRDPALACGFDTSGRIEVAGPADLIIFDARDWHDLVSRPQVDRIVLRGGAPLRATNDLHELFGMED</sequence>
<organism evidence="2 3">
    <name type="scientific">Aquamicrobium aerolatum DSM 21857</name>
    <dbReference type="NCBI Taxonomy" id="1121003"/>
    <lineage>
        <taxon>Bacteria</taxon>
        <taxon>Pseudomonadati</taxon>
        <taxon>Pseudomonadota</taxon>
        <taxon>Alphaproteobacteria</taxon>
        <taxon>Hyphomicrobiales</taxon>
        <taxon>Phyllobacteriaceae</taxon>
        <taxon>Aerobium</taxon>
    </lineage>
</organism>
<dbReference type="Gene3D" id="3.20.20.140">
    <property type="entry name" value="Metal-dependent hydrolases"/>
    <property type="match status" value="1"/>
</dbReference>
<dbReference type="Gene3D" id="2.30.40.10">
    <property type="entry name" value="Urease, subunit C, domain 1"/>
    <property type="match status" value="1"/>
</dbReference>
<accession>A0A1I3I5D0</accession>
<protein>
    <submittedName>
        <fullName evidence="2">Cytosine deaminase</fullName>
    </submittedName>
</protein>
<dbReference type="PANTHER" id="PTHR32027:SF0">
    <property type="entry name" value="CYTOSINE DEAMINASE"/>
    <property type="match status" value="1"/>
</dbReference>
<evidence type="ECO:0000259" key="1">
    <source>
        <dbReference type="Pfam" id="PF07969"/>
    </source>
</evidence>
<dbReference type="InterPro" id="IPR011059">
    <property type="entry name" value="Metal-dep_hydrolase_composite"/>
</dbReference>
<dbReference type="RefSeq" id="WP_175556602.1">
    <property type="nucleotide sequence ID" value="NZ_FORF01000002.1"/>
</dbReference>
<evidence type="ECO:0000313" key="3">
    <source>
        <dbReference type="Proteomes" id="UP000242763"/>
    </source>
</evidence>
<dbReference type="InterPro" id="IPR013108">
    <property type="entry name" value="Amidohydro_3"/>
</dbReference>
<proteinExistence type="predicted"/>
<dbReference type="STRING" id="1121003.SAMN03080618_00399"/>
<dbReference type="NCBIfam" id="NF005759">
    <property type="entry name" value="PRK07583.1"/>
    <property type="match status" value="1"/>
</dbReference>
<dbReference type="GO" id="GO:0004131">
    <property type="term" value="F:cytosine deaminase activity"/>
    <property type="evidence" value="ECO:0007669"/>
    <property type="project" value="TreeGrafter"/>
</dbReference>
<evidence type="ECO:0000313" key="2">
    <source>
        <dbReference type="EMBL" id="SFI43067.1"/>
    </source>
</evidence>
<keyword evidence="3" id="KW-1185">Reference proteome</keyword>
<dbReference type="EMBL" id="FORF01000002">
    <property type="protein sequence ID" value="SFI43067.1"/>
    <property type="molecule type" value="Genomic_DNA"/>
</dbReference>
<dbReference type="PANTHER" id="PTHR32027">
    <property type="entry name" value="CYTOSINE DEAMINASE"/>
    <property type="match status" value="1"/>
</dbReference>
<name>A0A1I3I5D0_9HYPH</name>
<dbReference type="GO" id="GO:0006209">
    <property type="term" value="P:cytosine catabolic process"/>
    <property type="evidence" value="ECO:0007669"/>
    <property type="project" value="TreeGrafter"/>
</dbReference>
<dbReference type="Pfam" id="PF07969">
    <property type="entry name" value="Amidohydro_3"/>
    <property type="match status" value="1"/>
</dbReference>
<dbReference type="InterPro" id="IPR032466">
    <property type="entry name" value="Metal_Hydrolase"/>
</dbReference>
<dbReference type="SUPFAM" id="SSF51338">
    <property type="entry name" value="Composite domain of metallo-dependent hydrolases"/>
    <property type="match status" value="1"/>
</dbReference>
<dbReference type="Proteomes" id="UP000242763">
    <property type="component" value="Unassembled WGS sequence"/>
</dbReference>
<dbReference type="InterPro" id="IPR052349">
    <property type="entry name" value="Metallo-hydrolase_Enzymes"/>
</dbReference>
<gene>
    <name evidence="2" type="ORF">SAMN03080618_00399</name>
</gene>
<dbReference type="SUPFAM" id="SSF51556">
    <property type="entry name" value="Metallo-dependent hydrolases"/>
    <property type="match status" value="1"/>
</dbReference>
<feature type="domain" description="Amidohydrolase 3" evidence="1">
    <location>
        <begin position="202"/>
        <end position="393"/>
    </location>
</feature>